<name>A0A2D3WKB7_9BACT</name>
<comment type="caution">
    <text evidence="1">The sequence shown here is derived from an EMBL/GenBank/DDBJ whole genome shotgun (WGS) entry which is preliminary data.</text>
</comment>
<dbReference type="Gene3D" id="3.30.70.1230">
    <property type="entry name" value="Nucleotide cyclase"/>
    <property type="match status" value="1"/>
</dbReference>
<evidence type="ECO:0000313" key="1">
    <source>
        <dbReference type="EMBL" id="DAB38746.1"/>
    </source>
</evidence>
<evidence type="ECO:0008006" key="3">
    <source>
        <dbReference type="Google" id="ProtNLM"/>
    </source>
</evidence>
<dbReference type="AlphaFoldDB" id="A0A2D3WKB7"/>
<dbReference type="InterPro" id="IPR029787">
    <property type="entry name" value="Nucleotide_cyclase"/>
</dbReference>
<dbReference type="EMBL" id="DLUI01000065">
    <property type="protein sequence ID" value="DAB38746.1"/>
    <property type="molecule type" value="Genomic_DNA"/>
</dbReference>
<proteinExistence type="predicted"/>
<organism evidence="1 2">
    <name type="scientific">Sulfuricurvum kujiense</name>
    <dbReference type="NCBI Taxonomy" id="148813"/>
    <lineage>
        <taxon>Bacteria</taxon>
        <taxon>Pseudomonadati</taxon>
        <taxon>Campylobacterota</taxon>
        <taxon>Epsilonproteobacteria</taxon>
        <taxon>Campylobacterales</taxon>
        <taxon>Sulfurimonadaceae</taxon>
        <taxon>Sulfuricurvum</taxon>
    </lineage>
</organism>
<sequence>MRKRAITTDIVLIDIIDFSRLRMDEQLEIISYLSLTYKKMILKMLKASGITMDKMLQGMIPTGDGFYCILHPSLQGFGPLLGLSFIHFSDYIAKEYPYFKGIRVAVHTGKVHHFEDILGNENFIGDGLNECARYVEIKNLVVSTVIISDSAYESLQAFLTLHKDFHQLLEECEFRHSSLHTFQDKHNITHSGYLIWMRKGGIIPPPKPSWNAAPKKH</sequence>
<gene>
    <name evidence="1" type="ORF">CFH83_04375</name>
</gene>
<evidence type="ECO:0000313" key="2">
    <source>
        <dbReference type="Proteomes" id="UP000228859"/>
    </source>
</evidence>
<dbReference type="RefSeq" id="WP_294894422.1">
    <property type="nucleotide sequence ID" value="NZ_DLUI01000065.1"/>
</dbReference>
<reference evidence="1 2" key="1">
    <citation type="journal article" date="2017" name="Front. Microbiol.">
        <title>Comparative Genomic Analysis of the Class Epsilonproteobacteria and Proposed Reclassification to Epsilonbacteraeota (phyl. nov.).</title>
        <authorList>
            <person name="Waite D.W."/>
            <person name="Vanwonterghem I."/>
            <person name="Rinke C."/>
            <person name="Parks D.H."/>
            <person name="Zhang Y."/>
            <person name="Takai K."/>
            <person name="Sievert S.M."/>
            <person name="Simon J."/>
            <person name="Campbell B.J."/>
            <person name="Hanson T.E."/>
            <person name="Woyke T."/>
            <person name="Klotz M.G."/>
            <person name="Hugenholtz P."/>
        </authorList>
    </citation>
    <scope>NUCLEOTIDE SEQUENCE [LARGE SCALE GENOMIC DNA]</scope>
    <source>
        <strain evidence="1">UBA12443</strain>
    </source>
</reference>
<protein>
    <recommendedName>
        <fullName evidence="3">Guanylate cyclase domain-containing protein</fullName>
    </recommendedName>
</protein>
<accession>A0A2D3WKB7</accession>
<dbReference type="Proteomes" id="UP000228859">
    <property type="component" value="Unassembled WGS sequence"/>
</dbReference>